<dbReference type="EMBL" id="CP102480">
    <property type="protein sequence ID" value="UUX51666.1"/>
    <property type="molecule type" value="Genomic_DNA"/>
</dbReference>
<evidence type="ECO:0000259" key="3">
    <source>
        <dbReference type="PROSITE" id="PS50883"/>
    </source>
</evidence>
<protein>
    <submittedName>
        <fullName evidence="4">EAL domain-containing protein</fullName>
    </submittedName>
</protein>
<dbReference type="AlphaFoldDB" id="A0A9J7AXY9"/>
<dbReference type="InterPro" id="IPR035919">
    <property type="entry name" value="EAL_sf"/>
</dbReference>
<evidence type="ECO:0000256" key="1">
    <source>
        <dbReference type="SAM" id="Coils"/>
    </source>
</evidence>
<dbReference type="CDD" id="cd01948">
    <property type="entry name" value="EAL"/>
    <property type="match status" value="1"/>
</dbReference>
<dbReference type="SMART" id="SM00052">
    <property type="entry name" value="EAL"/>
    <property type="match status" value="1"/>
</dbReference>
<dbReference type="InterPro" id="IPR050706">
    <property type="entry name" value="Cyclic-di-GMP_PDE-like"/>
</dbReference>
<keyword evidence="2" id="KW-0472">Membrane</keyword>
<dbReference type="Proteomes" id="UP001060336">
    <property type="component" value="Chromosome"/>
</dbReference>
<keyword evidence="1" id="KW-0175">Coiled coil</keyword>
<dbReference type="RefSeq" id="WP_257771297.1">
    <property type="nucleotide sequence ID" value="NZ_CP102480.1"/>
</dbReference>
<keyword evidence="2" id="KW-1133">Transmembrane helix</keyword>
<accession>A0A9J7AXY9</accession>
<dbReference type="InterPro" id="IPR001633">
    <property type="entry name" value="EAL_dom"/>
</dbReference>
<dbReference type="Pfam" id="PF00563">
    <property type="entry name" value="EAL"/>
    <property type="match status" value="1"/>
</dbReference>
<dbReference type="SUPFAM" id="SSF141868">
    <property type="entry name" value="EAL domain-like"/>
    <property type="match status" value="1"/>
</dbReference>
<dbReference type="PANTHER" id="PTHR33121">
    <property type="entry name" value="CYCLIC DI-GMP PHOSPHODIESTERASE PDEF"/>
    <property type="match status" value="1"/>
</dbReference>
<gene>
    <name evidence="4" type="ORF">NUH88_08180</name>
</gene>
<feature type="domain" description="EAL" evidence="3">
    <location>
        <begin position="155"/>
        <end position="402"/>
    </location>
</feature>
<dbReference type="PANTHER" id="PTHR33121:SF79">
    <property type="entry name" value="CYCLIC DI-GMP PHOSPHODIESTERASE PDED-RELATED"/>
    <property type="match status" value="1"/>
</dbReference>
<dbReference type="Gene3D" id="3.20.20.450">
    <property type="entry name" value="EAL domain"/>
    <property type="match status" value="1"/>
</dbReference>
<feature type="transmembrane region" description="Helical" evidence="2">
    <location>
        <begin position="7"/>
        <end position="26"/>
    </location>
</feature>
<keyword evidence="5" id="KW-1185">Reference proteome</keyword>
<dbReference type="PROSITE" id="PS50883">
    <property type="entry name" value="EAL"/>
    <property type="match status" value="1"/>
</dbReference>
<dbReference type="KEGG" id="naci:NUH88_08180"/>
<evidence type="ECO:0000313" key="5">
    <source>
        <dbReference type="Proteomes" id="UP001060336"/>
    </source>
</evidence>
<feature type="transmembrane region" description="Helical" evidence="2">
    <location>
        <begin position="32"/>
        <end position="51"/>
    </location>
</feature>
<reference evidence="4" key="1">
    <citation type="submission" date="2022-08" db="EMBL/GenBank/DDBJ databases">
        <title>Nisaea acidiphila sp. nov., isolated from a marine algal debris and emended description of the genus Nisaea Urios et al. 2008.</title>
        <authorList>
            <person name="Kwon K."/>
        </authorList>
    </citation>
    <scope>NUCLEOTIDE SEQUENCE</scope>
    <source>
        <strain evidence="4">MEBiC11861</strain>
    </source>
</reference>
<name>A0A9J7AXY9_9PROT</name>
<organism evidence="4 5">
    <name type="scientific">Nisaea acidiphila</name>
    <dbReference type="NCBI Taxonomy" id="1862145"/>
    <lineage>
        <taxon>Bacteria</taxon>
        <taxon>Pseudomonadati</taxon>
        <taxon>Pseudomonadota</taxon>
        <taxon>Alphaproteobacteria</taxon>
        <taxon>Rhodospirillales</taxon>
        <taxon>Thalassobaculaceae</taxon>
        <taxon>Nisaea</taxon>
    </lineage>
</organism>
<evidence type="ECO:0000256" key="2">
    <source>
        <dbReference type="SAM" id="Phobius"/>
    </source>
</evidence>
<feature type="coiled-coil region" evidence="1">
    <location>
        <begin position="62"/>
        <end position="89"/>
    </location>
</feature>
<proteinExistence type="predicted"/>
<evidence type="ECO:0000313" key="4">
    <source>
        <dbReference type="EMBL" id="UUX51666.1"/>
    </source>
</evidence>
<dbReference type="GO" id="GO:0071111">
    <property type="term" value="F:cyclic-guanylate-specific phosphodiesterase activity"/>
    <property type="evidence" value="ECO:0007669"/>
    <property type="project" value="InterPro"/>
</dbReference>
<keyword evidence="2" id="KW-0812">Transmembrane</keyword>
<sequence length="402" mass="44940">MRNVLIASFYVFPAIAVAVLLPVVPLLGLPGWGAGLFLLIVGGLVQSGLALRTVRASSERQLEVLAHELAVTRQDLDAAREEVSRIREQIDEMPDSGHVVAELKVLQGLLGQLSAKTPDKPKAKPSAEKKPVDDIGLPAVAAAEGHGEPLLLIDDAEVLTIVEQALREDRVDLYLQPIVSLPSRKRQFYECFSRIVDDRGRVITPEQYIPLAEEAGLVAVIDNMLLFRCIQLVRRAVRGHPELAFFCNISNGSLTDVDFFTDFIEFLSDNQKLIPNLYFEFEQDAITDPSYETQVNLQRLQDLGFHFSLDQVRTLDIDLPHLADLGFKYIKVGAHMLHEMARGDDPMLDMRRFKGALDRCAMDLIVEKIETEDMLLDLLDLKIDFGQGYLFGEPRPTTQPAK</sequence>